<reference evidence="1" key="1">
    <citation type="submission" date="2021-06" db="EMBL/GenBank/DDBJ databases">
        <title>Novel species in genus Arthrobacter.</title>
        <authorList>
            <person name="Zhang G."/>
        </authorList>
    </citation>
    <scope>NUCLEOTIDE SEQUENCE</scope>
    <source>
        <strain evidence="1">Zg-ZUI122</strain>
    </source>
</reference>
<dbReference type="RefSeq" id="WP_104054990.1">
    <property type="nucleotide sequence ID" value="NZ_CP076456.1"/>
</dbReference>
<keyword evidence="2" id="KW-1185">Reference proteome</keyword>
<gene>
    <name evidence="1" type="ORF">KG104_03650</name>
</gene>
<name>A0A975S6V4_9MICC</name>
<dbReference type="AlphaFoldDB" id="A0A975S6V4"/>
<dbReference type="KEGG" id="asun:KG104_03650"/>
<evidence type="ECO:0000313" key="2">
    <source>
        <dbReference type="Proteomes" id="UP000680588"/>
    </source>
</evidence>
<dbReference type="EMBL" id="CP076456">
    <property type="protein sequence ID" value="QWQ36904.1"/>
    <property type="molecule type" value="Genomic_DNA"/>
</dbReference>
<organism evidence="1 2">
    <name type="scientific">Arthrobacter sunyaminii</name>
    <dbReference type="NCBI Taxonomy" id="2816859"/>
    <lineage>
        <taxon>Bacteria</taxon>
        <taxon>Bacillati</taxon>
        <taxon>Actinomycetota</taxon>
        <taxon>Actinomycetes</taxon>
        <taxon>Micrococcales</taxon>
        <taxon>Micrococcaceae</taxon>
        <taxon>Arthrobacter</taxon>
    </lineage>
</organism>
<dbReference type="Proteomes" id="UP000680588">
    <property type="component" value="Chromosome"/>
</dbReference>
<proteinExistence type="predicted"/>
<accession>A0A975S6V4</accession>
<sequence>MSSEEVACVICGRPGVLTWTIDGAAGAGVVDLCVVHSKPLTDALAAAAAKPRSEEASGQKAPELPRRVARRASFEPLDWAPPAGS</sequence>
<protein>
    <submittedName>
        <fullName evidence="1">Uncharacterized protein</fullName>
    </submittedName>
</protein>
<evidence type="ECO:0000313" key="1">
    <source>
        <dbReference type="EMBL" id="QWQ36904.1"/>
    </source>
</evidence>